<dbReference type="OrthoDB" id="10260794at2759"/>
<feature type="region of interest" description="Disordered" evidence="1">
    <location>
        <begin position="27"/>
        <end position="68"/>
    </location>
</feature>
<accession>A0A5N5FR68</accession>
<gene>
    <name evidence="2" type="ORF">D8674_042533</name>
</gene>
<name>A0A5N5FR68_9ROSA</name>
<dbReference type="Proteomes" id="UP000327157">
    <property type="component" value="Unassembled WGS sequence"/>
</dbReference>
<dbReference type="EMBL" id="SMOL01000671">
    <property type="protein sequence ID" value="KAB2603870.1"/>
    <property type="molecule type" value="Genomic_DNA"/>
</dbReference>
<evidence type="ECO:0000256" key="1">
    <source>
        <dbReference type="SAM" id="MobiDB-lite"/>
    </source>
</evidence>
<feature type="compositionally biased region" description="Basic and acidic residues" evidence="1">
    <location>
        <begin position="55"/>
        <end position="68"/>
    </location>
</feature>
<evidence type="ECO:0000313" key="3">
    <source>
        <dbReference type="Proteomes" id="UP000327157"/>
    </source>
</evidence>
<reference evidence="2 3" key="2">
    <citation type="submission" date="2019-11" db="EMBL/GenBank/DDBJ databases">
        <title>A de novo genome assembly of a pear dwarfing rootstock.</title>
        <authorList>
            <person name="Wang F."/>
            <person name="Wang J."/>
            <person name="Li S."/>
            <person name="Zhang Y."/>
            <person name="Fang M."/>
            <person name="Ma L."/>
            <person name="Zhao Y."/>
            <person name="Jiang S."/>
        </authorList>
    </citation>
    <scope>NUCLEOTIDE SEQUENCE [LARGE SCALE GENOMIC DNA]</scope>
    <source>
        <strain evidence="2">S2</strain>
        <tissue evidence="2">Leaf</tissue>
    </source>
</reference>
<protein>
    <submittedName>
        <fullName evidence="2">Splicing factor 3B subunit 2-like</fullName>
    </submittedName>
</protein>
<comment type="caution">
    <text evidence="2">The sequence shown here is derived from an EMBL/GenBank/DDBJ whole genome shotgun (WGS) entry which is preliminary data.</text>
</comment>
<reference evidence="2 3" key="1">
    <citation type="submission" date="2019-09" db="EMBL/GenBank/DDBJ databases">
        <authorList>
            <person name="Ou C."/>
        </authorList>
    </citation>
    <scope>NUCLEOTIDE SEQUENCE [LARGE SCALE GENOMIC DNA]</scope>
    <source>
        <strain evidence="2">S2</strain>
        <tissue evidence="2">Leaf</tissue>
    </source>
</reference>
<dbReference type="AlphaFoldDB" id="A0A5N5FR68"/>
<keyword evidence="3" id="KW-1185">Reference proteome</keyword>
<organism evidence="2 3">
    <name type="scientific">Pyrus ussuriensis x Pyrus communis</name>
    <dbReference type="NCBI Taxonomy" id="2448454"/>
    <lineage>
        <taxon>Eukaryota</taxon>
        <taxon>Viridiplantae</taxon>
        <taxon>Streptophyta</taxon>
        <taxon>Embryophyta</taxon>
        <taxon>Tracheophyta</taxon>
        <taxon>Spermatophyta</taxon>
        <taxon>Magnoliopsida</taxon>
        <taxon>eudicotyledons</taxon>
        <taxon>Gunneridae</taxon>
        <taxon>Pentapetalae</taxon>
        <taxon>rosids</taxon>
        <taxon>fabids</taxon>
        <taxon>Rosales</taxon>
        <taxon>Rosaceae</taxon>
        <taxon>Amygdaloideae</taxon>
        <taxon>Maleae</taxon>
        <taxon>Pyrus</taxon>
    </lineage>
</organism>
<evidence type="ECO:0000313" key="2">
    <source>
        <dbReference type="EMBL" id="KAB2603870.1"/>
    </source>
</evidence>
<proteinExistence type="predicted"/>
<sequence>MEWMVELLRGQKADKVEVTIQPEELDDMETVLPANQKEDFNDMVAENKKKRKRKQDKEEKNKKREFKF</sequence>